<feature type="transmembrane region" description="Helical" evidence="1">
    <location>
        <begin position="12"/>
        <end position="35"/>
    </location>
</feature>
<gene>
    <name evidence="2" type="ORF">ELS83_04545</name>
</gene>
<dbReference type="Gene3D" id="3.30.1380.10">
    <property type="match status" value="1"/>
</dbReference>
<dbReference type="EMBL" id="RZNH01000004">
    <property type="protein sequence ID" value="NOU59079.1"/>
    <property type="molecule type" value="Genomic_DNA"/>
</dbReference>
<evidence type="ECO:0000313" key="3">
    <source>
        <dbReference type="Proteomes" id="UP000732105"/>
    </source>
</evidence>
<dbReference type="InterPro" id="IPR009045">
    <property type="entry name" value="Zn_M74/Hedgehog-like"/>
</dbReference>
<organism evidence="2 3">
    <name type="scientific">Marinifilum caeruleilacunae</name>
    <dbReference type="NCBI Taxonomy" id="2499076"/>
    <lineage>
        <taxon>Bacteria</taxon>
        <taxon>Pseudomonadati</taxon>
        <taxon>Bacteroidota</taxon>
        <taxon>Bacteroidia</taxon>
        <taxon>Marinilabiliales</taxon>
        <taxon>Marinifilaceae</taxon>
    </lineage>
</organism>
<keyword evidence="1" id="KW-0472">Membrane</keyword>
<feature type="transmembrane region" description="Helical" evidence="1">
    <location>
        <begin position="47"/>
        <end position="69"/>
    </location>
</feature>
<keyword evidence="1" id="KW-1133">Transmembrane helix</keyword>
<dbReference type="Proteomes" id="UP000732105">
    <property type="component" value="Unassembled WGS sequence"/>
</dbReference>
<keyword evidence="1" id="KW-0812">Transmembrane</keyword>
<evidence type="ECO:0000256" key="1">
    <source>
        <dbReference type="SAM" id="Phobius"/>
    </source>
</evidence>
<reference evidence="2 3" key="1">
    <citation type="submission" date="2018-12" db="EMBL/GenBank/DDBJ databases">
        <title>Marinifilum JC070 sp. nov., a marine bacterium isolated from Yongle Blue Hole in the South China Sea.</title>
        <authorList>
            <person name="Fu T."/>
        </authorList>
    </citation>
    <scope>NUCLEOTIDE SEQUENCE [LARGE SCALE GENOMIC DNA]</scope>
    <source>
        <strain evidence="2 3">JC070</strain>
    </source>
</reference>
<keyword evidence="3" id="KW-1185">Reference proteome</keyword>
<name>A0ABX1WSK3_9BACT</name>
<protein>
    <submittedName>
        <fullName evidence="2">Uncharacterized protein</fullName>
    </submittedName>
</protein>
<comment type="caution">
    <text evidence="2">The sequence shown here is derived from an EMBL/GenBank/DDBJ whole genome shotgun (WGS) entry which is preliminary data.</text>
</comment>
<evidence type="ECO:0000313" key="2">
    <source>
        <dbReference type="EMBL" id="NOU59079.1"/>
    </source>
</evidence>
<accession>A0ABX1WSK3</accession>
<sequence>MRKLLTYFGHLLAFLFLTILSQVGGLVYITSMLVSRKIKAVFPTKRFIVFMLLYAFTSILIVPFVAPWFGREKIENNSNLQAVSYATILLNRNYVSVETQAFMQAVSGQLHKEHPEIEARYLDACFPFWDGFPLFPHLSHNDGCKIDFSLVYENGKGQIINQSKSISGYGVFEDARKGEVDQCKLCQEQGYFQYDYPKYLTFGRINQELKFSEKGTKVLIDAILAQASMTKMFIEPHLKQRLKISDERVRFHGCRSVRHDDHIHVQIN</sequence>
<proteinExistence type="predicted"/>